<evidence type="ECO:0000256" key="1">
    <source>
        <dbReference type="SAM" id="Phobius"/>
    </source>
</evidence>
<keyword evidence="1" id="KW-1133">Transmembrane helix</keyword>
<feature type="transmembrane region" description="Helical" evidence="1">
    <location>
        <begin position="84"/>
        <end position="111"/>
    </location>
</feature>
<dbReference type="InterPro" id="IPR021529">
    <property type="entry name" value="DUF2798"/>
</dbReference>
<evidence type="ECO:0000313" key="2">
    <source>
        <dbReference type="EMBL" id="CEJ73148.1"/>
    </source>
</evidence>
<keyword evidence="3" id="KW-1185">Reference proteome</keyword>
<feature type="transmembrane region" description="Helical" evidence="1">
    <location>
        <begin position="14"/>
        <end position="34"/>
    </location>
</feature>
<organism evidence="2 3">
    <name type="scientific">Paraclostridium sordellii</name>
    <name type="common">Clostridium sordellii</name>
    <dbReference type="NCBI Taxonomy" id="1505"/>
    <lineage>
        <taxon>Bacteria</taxon>
        <taxon>Bacillati</taxon>
        <taxon>Bacillota</taxon>
        <taxon>Clostridia</taxon>
        <taxon>Peptostreptococcales</taxon>
        <taxon>Peptostreptococcaceae</taxon>
        <taxon>Paraclostridium</taxon>
    </lineage>
</organism>
<dbReference type="RefSeq" id="WP_021123636.1">
    <property type="nucleotide sequence ID" value="NZ_CDNJ01000003.1"/>
</dbReference>
<proteinExistence type="predicted"/>
<gene>
    <name evidence="2" type="ORF">ATCC9714_10361</name>
</gene>
<keyword evidence="1" id="KW-0472">Membrane</keyword>
<feature type="transmembrane region" description="Helical" evidence="1">
    <location>
        <begin position="54"/>
        <end position="72"/>
    </location>
</feature>
<dbReference type="Pfam" id="PF11391">
    <property type="entry name" value="DUF2798"/>
    <property type="match status" value="1"/>
</dbReference>
<dbReference type="Proteomes" id="UP000032811">
    <property type="component" value="Chromosome 1"/>
</dbReference>
<dbReference type="EMBL" id="LN679998">
    <property type="protein sequence ID" value="CEJ73148.1"/>
    <property type="molecule type" value="Genomic_DNA"/>
</dbReference>
<evidence type="ECO:0000313" key="3">
    <source>
        <dbReference type="Proteomes" id="UP000032811"/>
    </source>
</evidence>
<dbReference type="GeneID" id="97536900"/>
<sequence length="168" mass="19306">MEFYMKLPRNKKEFTLFLAIISIISVNIIAPLITCFEVGFSMKVWANTFKTMPLIWVSVIILVLLTHQPASWMKSKIIAKEDSFNAHIIVETLCTVFLMSIFLTVIGTWIGTGKISMQPIYTFFYKWPRNFAIAFAVETSIAQPIARMVMVKIHKANNINDYEMKDAN</sequence>
<name>A0ABM9RM99_PARSO</name>
<accession>A0ABM9RM99</accession>
<keyword evidence="1" id="KW-0812">Transmembrane</keyword>
<reference evidence="2 3" key="1">
    <citation type="submission" date="2014-11" db="EMBL/GenBank/DDBJ databases">
        <authorList>
            <person name="Aslett M.A."/>
            <person name="De Silva N."/>
        </authorList>
    </citation>
    <scope>NUCLEOTIDE SEQUENCE [LARGE SCALE GENOMIC DNA]</scope>
    <source>
        <strain evidence="2 3">ATCC9714</strain>
    </source>
</reference>
<protein>
    <submittedName>
        <fullName evidence="2">Hypothetical membrane protein</fullName>
    </submittedName>
</protein>